<dbReference type="PROSITE" id="PS00636">
    <property type="entry name" value="DNAJ_1"/>
    <property type="match status" value="1"/>
</dbReference>
<dbReference type="Proteomes" id="UP000256709">
    <property type="component" value="Unassembled WGS sequence"/>
</dbReference>
<name>A0A3E0W3B6_9MICO</name>
<dbReference type="RefSeq" id="WP_116281692.1">
    <property type="nucleotide sequence ID" value="NZ_NBXA01000003.1"/>
</dbReference>
<dbReference type="GO" id="GO:0005737">
    <property type="term" value="C:cytoplasm"/>
    <property type="evidence" value="ECO:0007669"/>
    <property type="project" value="TreeGrafter"/>
</dbReference>
<evidence type="ECO:0000313" key="6">
    <source>
        <dbReference type="Proteomes" id="UP000256709"/>
    </source>
</evidence>
<dbReference type="GO" id="GO:0051082">
    <property type="term" value="F:unfolded protein binding"/>
    <property type="evidence" value="ECO:0007669"/>
    <property type="project" value="InterPro"/>
</dbReference>
<dbReference type="SUPFAM" id="SSF46565">
    <property type="entry name" value="Chaperone J-domain"/>
    <property type="match status" value="1"/>
</dbReference>
<feature type="domain" description="J" evidence="4">
    <location>
        <begin position="10"/>
        <end position="75"/>
    </location>
</feature>
<accession>A0A3E0W3B6</accession>
<evidence type="ECO:0000313" key="5">
    <source>
        <dbReference type="EMBL" id="RFA16295.1"/>
    </source>
</evidence>
<dbReference type="CDD" id="cd10747">
    <property type="entry name" value="DnaJ_C"/>
    <property type="match status" value="1"/>
</dbReference>
<organism evidence="5 6">
    <name type="scientific">Subtercola boreus</name>
    <dbReference type="NCBI Taxonomy" id="120213"/>
    <lineage>
        <taxon>Bacteria</taxon>
        <taxon>Bacillati</taxon>
        <taxon>Actinomycetota</taxon>
        <taxon>Actinomycetes</taxon>
        <taxon>Micrococcales</taxon>
        <taxon>Microbacteriaceae</taxon>
        <taxon>Subtercola</taxon>
    </lineage>
</organism>
<keyword evidence="2" id="KW-0346">Stress response</keyword>
<dbReference type="Gene3D" id="2.60.260.20">
    <property type="entry name" value="Urease metallochaperone UreE, N-terminal domain"/>
    <property type="match status" value="2"/>
</dbReference>
<dbReference type="SMART" id="SM00271">
    <property type="entry name" value="DnaJ"/>
    <property type="match status" value="1"/>
</dbReference>
<dbReference type="EMBL" id="NBXA01000003">
    <property type="protein sequence ID" value="RFA16295.1"/>
    <property type="molecule type" value="Genomic_DNA"/>
</dbReference>
<keyword evidence="3" id="KW-0143">Chaperone</keyword>
<dbReference type="Pfam" id="PF01556">
    <property type="entry name" value="DnaJ_C"/>
    <property type="match status" value="1"/>
</dbReference>
<dbReference type="Gene3D" id="1.10.287.110">
    <property type="entry name" value="DnaJ domain"/>
    <property type="match status" value="1"/>
</dbReference>
<evidence type="ECO:0000256" key="3">
    <source>
        <dbReference type="ARBA" id="ARBA00023186"/>
    </source>
</evidence>
<comment type="caution">
    <text evidence="5">The sequence shown here is derived from an EMBL/GenBank/DDBJ whole genome shotgun (WGS) entry which is preliminary data.</text>
</comment>
<gene>
    <name evidence="5" type="ORF">B7R21_02655</name>
</gene>
<reference evidence="5 6" key="1">
    <citation type="submission" date="2017-04" db="EMBL/GenBank/DDBJ databases">
        <title>Comparative genome analysis of Subtercola boreus.</title>
        <authorList>
            <person name="Cho Y.-J."/>
            <person name="Cho A."/>
            <person name="Kim O.-S."/>
            <person name="Lee J.-I."/>
        </authorList>
    </citation>
    <scope>NUCLEOTIDE SEQUENCE [LARGE SCALE GENOMIC DNA]</scope>
    <source>
        <strain evidence="5 6">P27444</strain>
    </source>
</reference>
<dbReference type="PROSITE" id="PS50076">
    <property type="entry name" value="DNAJ_2"/>
    <property type="match status" value="1"/>
</dbReference>
<dbReference type="FunFam" id="2.60.260.20:FF:000013">
    <property type="entry name" value="DnaJ subfamily B member 11"/>
    <property type="match status" value="1"/>
</dbReference>
<dbReference type="InterPro" id="IPR001623">
    <property type="entry name" value="DnaJ_domain"/>
</dbReference>
<dbReference type="InterPro" id="IPR018253">
    <property type="entry name" value="DnaJ_domain_CS"/>
</dbReference>
<evidence type="ECO:0000259" key="4">
    <source>
        <dbReference type="PROSITE" id="PS50076"/>
    </source>
</evidence>
<dbReference type="InterPro" id="IPR036869">
    <property type="entry name" value="J_dom_sf"/>
</dbReference>
<dbReference type="PRINTS" id="PR00625">
    <property type="entry name" value="JDOMAIN"/>
</dbReference>
<protein>
    <submittedName>
        <fullName evidence="5">Molecular chaperone DnaJ</fullName>
    </submittedName>
</protein>
<dbReference type="AlphaFoldDB" id="A0A3E0W3B6"/>
<dbReference type="Pfam" id="PF00226">
    <property type="entry name" value="DnaJ"/>
    <property type="match status" value="1"/>
</dbReference>
<dbReference type="SUPFAM" id="SSF49493">
    <property type="entry name" value="HSP40/DnaJ peptide-binding domain"/>
    <property type="match status" value="2"/>
</dbReference>
<evidence type="ECO:0000256" key="1">
    <source>
        <dbReference type="ARBA" id="ARBA00022705"/>
    </source>
</evidence>
<sequence length="336" mass="35272">MASQDWFDKDFYKVLGVSKDVSAADLKKQYRKLARQYHPDSNPGDTAAEAKFKEISEAHSVLADAEQRKEYDQIRAMGSGARFTAGGQGQSGGFEDVFGGMFGGGGRGGSAGGSAGSNYSFQQAGYDDLLGGMFGGNRGFGQPSGGFRGYGGPTRGRDVTARTTVDFVTATKGDTIKLQTAEGTTITVKIPAGVSDGQKIKLRGKGEKSQDGGEPGDIVLTVSVRKHPVFDRDGLNLRVNVPVTFVEATLGATIEVPTLGGDPVKLRVGPGTPSGRVLRVKGRGVETPKGTGDLLAVVQVAVPSHLSDEAREALVAFHSLEPNENPRAELLAKAQE</sequence>
<proteinExistence type="predicted"/>
<keyword evidence="1" id="KW-0235">DNA replication</keyword>
<dbReference type="GO" id="GO:0042026">
    <property type="term" value="P:protein refolding"/>
    <property type="evidence" value="ECO:0007669"/>
    <property type="project" value="TreeGrafter"/>
</dbReference>
<dbReference type="OrthoDB" id="9779889at2"/>
<dbReference type="GO" id="GO:0006260">
    <property type="term" value="P:DNA replication"/>
    <property type="evidence" value="ECO:0007669"/>
    <property type="project" value="UniProtKB-KW"/>
</dbReference>
<dbReference type="CDD" id="cd06257">
    <property type="entry name" value="DnaJ"/>
    <property type="match status" value="1"/>
</dbReference>
<dbReference type="PANTHER" id="PTHR43096:SF54">
    <property type="entry name" value="CHAPERONE PROTEIN DNAJ 1"/>
    <property type="match status" value="1"/>
</dbReference>
<evidence type="ECO:0000256" key="2">
    <source>
        <dbReference type="ARBA" id="ARBA00023016"/>
    </source>
</evidence>
<dbReference type="InterPro" id="IPR002939">
    <property type="entry name" value="DnaJ_C"/>
</dbReference>
<dbReference type="InterPro" id="IPR008971">
    <property type="entry name" value="HSP40/DnaJ_pept-bd"/>
</dbReference>
<dbReference type="PANTHER" id="PTHR43096">
    <property type="entry name" value="DNAJ HOMOLOG 1, MITOCHONDRIAL-RELATED"/>
    <property type="match status" value="1"/>
</dbReference>